<sequence length="268" mass="29351">MDANNDFSASVSSVLNSESLIRFRPATPVADLTGLVQLLQTMSLKIEQQETELIRQRDLVDSLMHEVATLRVGSDDAQLMRRDMKRVVNEVETLGSQQRMQNQRLERLRADVDDLGLEQRPSPLAASQRSQTQAQAAQAALGSPRGSEARSPQRTQSGQQFSRVGSAVKSINQQRPVVGLELVDTAHGVRVQAVKPGGPASLAGVFPGDIIVACNSIEINTRQDFLDMLEQSTIGQSQDLTLYRDNQRKMTRMYVVSGAAEAAPRSPN</sequence>
<dbReference type="InterPro" id="IPR001478">
    <property type="entry name" value="PDZ"/>
</dbReference>
<dbReference type="SMART" id="SM00228">
    <property type="entry name" value="PDZ"/>
    <property type="match status" value="1"/>
</dbReference>
<proteinExistence type="predicted"/>
<feature type="compositionally biased region" description="Polar residues" evidence="1">
    <location>
        <begin position="150"/>
        <end position="166"/>
    </location>
</feature>
<feature type="domain" description="PDZ" evidence="2">
    <location>
        <begin position="167"/>
        <end position="232"/>
    </location>
</feature>
<evidence type="ECO:0000313" key="3">
    <source>
        <dbReference type="EMBL" id="CUI15596.1"/>
    </source>
</evidence>
<evidence type="ECO:0000259" key="2">
    <source>
        <dbReference type="PROSITE" id="PS50106"/>
    </source>
</evidence>
<feature type="compositionally biased region" description="Low complexity" evidence="1">
    <location>
        <begin position="125"/>
        <end position="140"/>
    </location>
</feature>
<name>A0A0S4KPV6_BODSA</name>
<feature type="region of interest" description="Disordered" evidence="1">
    <location>
        <begin position="122"/>
        <end position="166"/>
    </location>
</feature>
<dbReference type="EMBL" id="CYKH01002252">
    <property type="protein sequence ID" value="CUI15596.1"/>
    <property type="molecule type" value="Genomic_DNA"/>
</dbReference>
<dbReference type="InterPro" id="IPR036034">
    <property type="entry name" value="PDZ_sf"/>
</dbReference>
<dbReference type="AlphaFoldDB" id="A0A0S4KPV6"/>
<dbReference type="Pfam" id="PF13180">
    <property type="entry name" value="PDZ_2"/>
    <property type="match status" value="1"/>
</dbReference>
<keyword evidence="4" id="KW-1185">Reference proteome</keyword>
<protein>
    <recommendedName>
        <fullName evidence="2">PDZ domain-containing protein</fullName>
    </recommendedName>
</protein>
<evidence type="ECO:0000256" key="1">
    <source>
        <dbReference type="SAM" id="MobiDB-lite"/>
    </source>
</evidence>
<dbReference type="PROSITE" id="PS50106">
    <property type="entry name" value="PDZ"/>
    <property type="match status" value="1"/>
</dbReference>
<gene>
    <name evidence="3" type="ORF">BSAL_48600</name>
</gene>
<reference evidence="4" key="1">
    <citation type="submission" date="2015-09" db="EMBL/GenBank/DDBJ databases">
        <authorList>
            <consortium name="Pathogen Informatics"/>
        </authorList>
    </citation>
    <scope>NUCLEOTIDE SEQUENCE [LARGE SCALE GENOMIC DNA]</scope>
    <source>
        <strain evidence="4">Lake Konstanz</strain>
    </source>
</reference>
<dbReference type="VEuPathDB" id="TriTrypDB:BSAL_48600"/>
<dbReference type="Gene3D" id="2.30.42.10">
    <property type="match status" value="1"/>
</dbReference>
<dbReference type="SUPFAM" id="SSF50156">
    <property type="entry name" value="PDZ domain-like"/>
    <property type="match status" value="1"/>
</dbReference>
<dbReference type="Proteomes" id="UP000051952">
    <property type="component" value="Unassembled WGS sequence"/>
</dbReference>
<dbReference type="OrthoDB" id="10676075at2759"/>
<organism evidence="3 4">
    <name type="scientific">Bodo saltans</name>
    <name type="common">Flagellated protozoan</name>
    <dbReference type="NCBI Taxonomy" id="75058"/>
    <lineage>
        <taxon>Eukaryota</taxon>
        <taxon>Discoba</taxon>
        <taxon>Euglenozoa</taxon>
        <taxon>Kinetoplastea</taxon>
        <taxon>Metakinetoplastina</taxon>
        <taxon>Eubodonida</taxon>
        <taxon>Bodonidae</taxon>
        <taxon>Bodo</taxon>
    </lineage>
</organism>
<evidence type="ECO:0000313" key="4">
    <source>
        <dbReference type="Proteomes" id="UP000051952"/>
    </source>
</evidence>
<accession>A0A0S4KPV6</accession>